<dbReference type="InterPro" id="IPR000183">
    <property type="entry name" value="Orn/DAP/Arg_de-COase"/>
</dbReference>
<dbReference type="GO" id="GO:0009089">
    <property type="term" value="P:lysine biosynthetic process via diaminopimelate"/>
    <property type="evidence" value="ECO:0007669"/>
    <property type="project" value="TreeGrafter"/>
</dbReference>
<evidence type="ECO:0000259" key="3">
    <source>
        <dbReference type="Pfam" id="PF02784"/>
    </source>
</evidence>
<evidence type="ECO:0000256" key="2">
    <source>
        <dbReference type="ARBA" id="ARBA00022898"/>
    </source>
</evidence>
<dbReference type="Gene3D" id="3.20.20.10">
    <property type="entry name" value="Alanine racemase"/>
    <property type="match status" value="1"/>
</dbReference>
<accession>X1G2N2</accession>
<evidence type="ECO:0000313" key="4">
    <source>
        <dbReference type="EMBL" id="GAH39040.1"/>
    </source>
</evidence>
<feature type="non-terminal residue" evidence="4">
    <location>
        <position position="307"/>
    </location>
</feature>
<dbReference type="EMBL" id="BARU01008271">
    <property type="protein sequence ID" value="GAH39040.1"/>
    <property type="molecule type" value="Genomic_DNA"/>
</dbReference>
<reference evidence="4" key="1">
    <citation type="journal article" date="2014" name="Front. Microbiol.">
        <title>High frequency of phylogenetically diverse reductive dehalogenase-homologous genes in deep subseafloor sedimentary metagenomes.</title>
        <authorList>
            <person name="Kawai M."/>
            <person name="Futagami T."/>
            <person name="Toyoda A."/>
            <person name="Takaki Y."/>
            <person name="Nishi S."/>
            <person name="Hori S."/>
            <person name="Arai W."/>
            <person name="Tsubouchi T."/>
            <person name="Morono Y."/>
            <person name="Uchiyama I."/>
            <person name="Ito T."/>
            <person name="Fujiyama A."/>
            <person name="Inagaki F."/>
            <person name="Takami H."/>
        </authorList>
    </citation>
    <scope>NUCLEOTIDE SEQUENCE</scope>
    <source>
        <strain evidence="4">Expedition CK06-06</strain>
    </source>
</reference>
<dbReference type="AlphaFoldDB" id="X1G2N2"/>
<dbReference type="Pfam" id="PF02784">
    <property type="entry name" value="Orn_Arg_deC_N"/>
    <property type="match status" value="1"/>
</dbReference>
<comment type="caution">
    <text evidence="4">The sequence shown here is derived from an EMBL/GenBank/DDBJ whole genome shotgun (WGS) entry which is preliminary data.</text>
</comment>
<evidence type="ECO:0000256" key="1">
    <source>
        <dbReference type="ARBA" id="ARBA00001933"/>
    </source>
</evidence>
<organism evidence="4">
    <name type="scientific">marine sediment metagenome</name>
    <dbReference type="NCBI Taxonomy" id="412755"/>
    <lineage>
        <taxon>unclassified sequences</taxon>
        <taxon>metagenomes</taxon>
        <taxon>ecological metagenomes</taxon>
    </lineage>
</organism>
<name>X1G2N2_9ZZZZ</name>
<dbReference type="PANTHER" id="PTHR43727:SF2">
    <property type="entry name" value="GROUP IV DECARBOXYLASE"/>
    <property type="match status" value="1"/>
</dbReference>
<keyword evidence="2" id="KW-0663">Pyridoxal phosphate</keyword>
<comment type="cofactor">
    <cofactor evidence="1">
        <name>pyridoxal 5'-phosphate</name>
        <dbReference type="ChEBI" id="CHEBI:597326"/>
    </cofactor>
</comment>
<sequence>MEQYWWLYKGFEIHKNEAGQSKVFFKNYRTDLESIARDNPTPVYVLNGDRIEEKVAIVRQAFATHYEGEVAIHFAMKASHIPHVVRLLGQVGCGVDAASPNEANLGLRIGVPAEKIMFTGTSVPDTEIKDLVDMKVRINIDSFSQLRRLIELAKRGELSCSPLPLSVRLNPDVGAITNQNFTTAGARNAEGVPIKFGIEPKKILEVFEYAHKNGLLVDTLHFHIGSGWLRPGMEAFRLALRNGLQVYRSLLEAGFSLTRLDVGGGAGIRIREEGERFPWDEYATVIATSLEEANIKPELLILEPGNS</sequence>
<gene>
    <name evidence="4" type="ORF">S03H2_16208</name>
</gene>
<dbReference type="SUPFAM" id="SSF51419">
    <property type="entry name" value="PLP-binding barrel"/>
    <property type="match status" value="1"/>
</dbReference>
<dbReference type="GO" id="GO:0008836">
    <property type="term" value="F:diaminopimelate decarboxylase activity"/>
    <property type="evidence" value="ECO:0007669"/>
    <property type="project" value="TreeGrafter"/>
</dbReference>
<proteinExistence type="predicted"/>
<dbReference type="InterPro" id="IPR029066">
    <property type="entry name" value="PLP-binding_barrel"/>
</dbReference>
<dbReference type="InterPro" id="IPR002110">
    <property type="entry name" value="Ankyrin_rpt"/>
</dbReference>
<feature type="domain" description="Orn/DAP/Arg decarboxylase 2 N-terminal" evidence="3">
    <location>
        <begin position="50"/>
        <end position="306"/>
    </location>
</feature>
<protein>
    <recommendedName>
        <fullName evidence="3">Orn/DAP/Arg decarboxylase 2 N-terminal domain-containing protein</fullName>
    </recommendedName>
</protein>
<dbReference type="PANTHER" id="PTHR43727">
    <property type="entry name" value="DIAMINOPIMELATE DECARBOXYLASE"/>
    <property type="match status" value="1"/>
</dbReference>
<dbReference type="InterPro" id="IPR022644">
    <property type="entry name" value="De-COase2_N"/>
</dbReference>
<dbReference type="PROSITE" id="PS50088">
    <property type="entry name" value="ANK_REPEAT"/>
    <property type="match status" value="1"/>
</dbReference>
<dbReference type="PRINTS" id="PR01179">
    <property type="entry name" value="ODADCRBXLASE"/>
</dbReference>